<dbReference type="GO" id="GO:0006431">
    <property type="term" value="P:methionyl-tRNA aminoacylation"/>
    <property type="evidence" value="ECO:0007669"/>
    <property type="project" value="InterPro"/>
</dbReference>
<dbReference type="PANTHER" id="PTHR43326:SF1">
    <property type="entry name" value="METHIONINE--TRNA LIGASE, MITOCHONDRIAL"/>
    <property type="match status" value="1"/>
</dbReference>
<dbReference type="SUPFAM" id="SSF47323">
    <property type="entry name" value="Anticodon-binding domain of a subclass of class I aminoacyl-tRNA synthetases"/>
    <property type="match status" value="1"/>
</dbReference>
<keyword evidence="6 7" id="KW-0030">Aminoacyl-tRNA synthetase</keyword>
<evidence type="ECO:0000313" key="10">
    <source>
        <dbReference type="Proteomes" id="UP000034740"/>
    </source>
</evidence>
<reference evidence="9 10" key="1">
    <citation type="journal article" date="2015" name="Nature">
        <title>rRNA introns, odd ribosomes, and small enigmatic genomes across a large radiation of phyla.</title>
        <authorList>
            <person name="Brown C.T."/>
            <person name="Hug L.A."/>
            <person name="Thomas B.C."/>
            <person name="Sharon I."/>
            <person name="Castelle C.J."/>
            <person name="Singh A."/>
            <person name="Wilkins M.J."/>
            <person name="Williams K.H."/>
            <person name="Banfield J.F."/>
        </authorList>
    </citation>
    <scope>NUCLEOTIDE SEQUENCE [LARGE SCALE GENOMIC DNA]</scope>
</reference>
<dbReference type="EMBL" id="LCRO01000003">
    <property type="protein sequence ID" value="KKW35811.1"/>
    <property type="molecule type" value="Genomic_DNA"/>
</dbReference>
<evidence type="ECO:0000256" key="2">
    <source>
        <dbReference type="ARBA" id="ARBA00022598"/>
    </source>
</evidence>
<dbReference type="Proteomes" id="UP000034740">
    <property type="component" value="Unassembled WGS sequence"/>
</dbReference>
<evidence type="ECO:0000256" key="4">
    <source>
        <dbReference type="ARBA" id="ARBA00022840"/>
    </source>
</evidence>
<evidence type="ECO:0000256" key="3">
    <source>
        <dbReference type="ARBA" id="ARBA00022741"/>
    </source>
</evidence>
<dbReference type="SUPFAM" id="SSF52374">
    <property type="entry name" value="Nucleotidylyl transferase"/>
    <property type="match status" value="1"/>
</dbReference>
<comment type="caution">
    <text evidence="9">The sequence shown here is derived from an EMBL/GenBank/DDBJ whole genome shotgun (WGS) entry which is preliminary data.</text>
</comment>
<dbReference type="PRINTS" id="PR01041">
    <property type="entry name" value="TRNASYNTHMET"/>
</dbReference>
<comment type="similarity">
    <text evidence="7">Belongs to the class-I aminoacyl-tRNA synthetase family.</text>
</comment>
<protein>
    <recommendedName>
        <fullName evidence="1">methionine--tRNA ligase</fullName>
        <ecNumber evidence="1">6.1.1.10</ecNumber>
    </recommendedName>
</protein>
<evidence type="ECO:0000259" key="8">
    <source>
        <dbReference type="Pfam" id="PF09334"/>
    </source>
</evidence>
<keyword evidence="4 7" id="KW-0067">ATP-binding</keyword>
<dbReference type="AlphaFoldDB" id="A0A0G1XXT8"/>
<dbReference type="EC" id="6.1.1.10" evidence="1"/>
<dbReference type="Gene3D" id="3.40.50.620">
    <property type="entry name" value="HUPs"/>
    <property type="match status" value="1"/>
</dbReference>
<dbReference type="Gene3D" id="2.170.220.10">
    <property type="match status" value="1"/>
</dbReference>
<evidence type="ECO:0000256" key="7">
    <source>
        <dbReference type="RuleBase" id="RU363039"/>
    </source>
</evidence>
<sequence length="481" mass="55868">MAGKNFYLTTTLPYVNADPHIGFALEIVQADIVARYRRLMGDDVFFNTGTDEHGVKIYRKALDEDKDPQIYVNEYAAKFRRLKQLLGLYPDLYFIRTTDPHHRVAAQEFWKRCAEAGDIEKKIYKTKYCIGCELEKTDSELIDSRCPIHPNLEIEFREEENYFFKFSKYQKPLLELYANRPDFVIPDFRFNEIKKFVGAGLEDFSISRLKEKMPWGIPVPGDEDHIMFVWFDALINYVSTLGWPEDRPKFEQFWGTVENPNALQMAGKDNLRQQAAMWQAMLMSAGLPPTKQILIHGFITSGGQKMSKSLGNVIDPVVIIEEYGTDALRYFLARHVSPFEDSDFTMERFKEAYNSDLANGLGNLVARILQMSSRYLTTTPKIPDLKDLNEIQKFVTTFEFSQAMVHLWFRMKYLDGLIQEQRTFEVVKTNRIAGKKQLKYLLEQLAEIAVLLEPFMPDTSKKITEAIIANKKPENLFPRKE</sequence>
<organism evidence="9 10">
    <name type="scientific">Candidatus Adlerbacteria bacterium GW2011_GWA1_54_10</name>
    <dbReference type="NCBI Taxonomy" id="1618605"/>
    <lineage>
        <taxon>Bacteria</taxon>
        <taxon>Candidatus Adleribacteriota</taxon>
    </lineage>
</organism>
<accession>A0A0G1XXT8</accession>
<dbReference type="InterPro" id="IPR009080">
    <property type="entry name" value="tRNAsynth_Ia_anticodon-bd"/>
</dbReference>
<evidence type="ECO:0000256" key="1">
    <source>
        <dbReference type="ARBA" id="ARBA00012838"/>
    </source>
</evidence>
<name>A0A0G1XXT8_9BACT</name>
<keyword evidence="3 7" id="KW-0547">Nucleotide-binding</keyword>
<keyword evidence="5 7" id="KW-0648">Protein biosynthesis</keyword>
<evidence type="ECO:0000256" key="5">
    <source>
        <dbReference type="ARBA" id="ARBA00022917"/>
    </source>
</evidence>
<proteinExistence type="inferred from homology"/>
<dbReference type="InterPro" id="IPR015413">
    <property type="entry name" value="Methionyl/Leucyl_tRNA_Synth"/>
</dbReference>
<feature type="domain" description="Methionyl/Leucyl tRNA synthetase" evidence="8">
    <location>
        <begin position="137"/>
        <end position="368"/>
    </location>
</feature>
<keyword evidence="2 7" id="KW-0436">Ligase</keyword>
<dbReference type="PANTHER" id="PTHR43326">
    <property type="entry name" value="METHIONYL-TRNA SYNTHETASE"/>
    <property type="match status" value="1"/>
</dbReference>
<dbReference type="GO" id="GO:0005524">
    <property type="term" value="F:ATP binding"/>
    <property type="evidence" value="ECO:0007669"/>
    <property type="project" value="UniProtKB-KW"/>
</dbReference>
<dbReference type="GO" id="GO:0004825">
    <property type="term" value="F:methionine-tRNA ligase activity"/>
    <property type="evidence" value="ECO:0007669"/>
    <property type="project" value="UniProtKB-EC"/>
</dbReference>
<gene>
    <name evidence="9" type="ORF">UY83_C0003G0096</name>
</gene>
<dbReference type="Pfam" id="PF09334">
    <property type="entry name" value="tRNA-synt_1g"/>
    <property type="match status" value="1"/>
</dbReference>
<dbReference type="InterPro" id="IPR014729">
    <property type="entry name" value="Rossmann-like_a/b/a_fold"/>
</dbReference>
<evidence type="ECO:0000313" key="9">
    <source>
        <dbReference type="EMBL" id="KKW35811.1"/>
    </source>
</evidence>
<dbReference type="PATRIC" id="fig|1618605.3.peg.293"/>
<dbReference type="InterPro" id="IPR023457">
    <property type="entry name" value="Met-tRNA_synth_2"/>
</dbReference>
<dbReference type="InterPro" id="IPR033911">
    <property type="entry name" value="MetRS_core"/>
</dbReference>
<dbReference type="CDD" id="cd00814">
    <property type="entry name" value="MetRS_core"/>
    <property type="match status" value="1"/>
</dbReference>
<dbReference type="Gene3D" id="1.10.730.10">
    <property type="entry name" value="Isoleucyl-tRNA Synthetase, Domain 1"/>
    <property type="match status" value="1"/>
</dbReference>
<evidence type="ECO:0000256" key="6">
    <source>
        <dbReference type="ARBA" id="ARBA00023146"/>
    </source>
</evidence>